<dbReference type="InterPro" id="IPR036390">
    <property type="entry name" value="WH_DNA-bd_sf"/>
</dbReference>
<protein>
    <submittedName>
        <fullName evidence="7">Crp/Fnr family transcriptional regulator</fullName>
    </submittedName>
</protein>
<dbReference type="RefSeq" id="WP_112708916.1">
    <property type="nucleotide sequence ID" value="NZ_QMEU01000036.1"/>
</dbReference>
<dbReference type="PANTHER" id="PTHR24567:SF74">
    <property type="entry name" value="HTH-TYPE TRANSCRIPTIONAL REGULATOR ARCR"/>
    <property type="match status" value="1"/>
</dbReference>
<dbReference type="AlphaFoldDB" id="A0A329KIX6"/>
<dbReference type="InterPro" id="IPR050397">
    <property type="entry name" value="Env_Response_Regulators"/>
</dbReference>
<reference evidence="7 8" key="1">
    <citation type="submission" date="2018-06" db="EMBL/GenBank/DDBJ databases">
        <title>NTM in soil in Japan.</title>
        <authorList>
            <person name="Ohya K."/>
        </authorList>
    </citation>
    <scope>NUCLEOTIDE SEQUENCE [LARGE SCALE GENOMIC DNA]</scope>
    <source>
        <strain evidence="7 8">GF76</strain>
    </source>
</reference>
<dbReference type="InterPro" id="IPR012318">
    <property type="entry name" value="HTH_CRP"/>
</dbReference>
<evidence type="ECO:0000256" key="2">
    <source>
        <dbReference type="ARBA" id="ARBA00023125"/>
    </source>
</evidence>
<evidence type="ECO:0000313" key="8">
    <source>
        <dbReference type="Proteomes" id="UP000250347"/>
    </source>
</evidence>
<keyword evidence="2" id="KW-0238">DNA-binding</keyword>
<evidence type="ECO:0000313" key="7">
    <source>
        <dbReference type="EMBL" id="RAU94662.1"/>
    </source>
</evidence>
<accession>A0A329KIX6</accession>
<dbReference type="InterPro" id="IPR000595">
    <property type="entry name" value="cNMP-bd_dom"/>
</dbReference>
<name>A0A329KIX6_9MYCO</name>
<organism evidence="7 8">
    <name type="scientific">Mycobacterium colombiense</name>
    <dbReference type="NCBI Taxonomy" id="339268"/>
    <lineage>
        <taxon>Bacteria</taxon>
        <taxon>Bacillati</taxon>
        <taxon>Actinomycetota</taxon>
        <taxon>Actinomycetes</taxon>
        <taxon>Mycobacteriales</taxon>
        <taxon>Mycobacteriaceae</taxon>
        <taxon>Mycobacterium</taxon>
        <taxon>Mycobacterium avium complex (MAC)</taxon>
    </lineage>
</organism>
<dbReference type="GO" id="GO:0005829">
    <property type="term" value="C:cytosol"/>
    <property type="evidence" value="ECO:0007669"/>
    <property type="project" value="TreeGrafter"/>
</dbReference>
<dbReference type="Proteomes" id="UP000250347">
    <property type="component" value="Unassembled WGS sequence"/>
</dbReference>
<comment type="caution">
    <text evidence="7">The sequence shown here is derived from an EMBL/GenBank/DDBJ whole genome shotgun (WGS) entry which is preliminary data.</text>
</comment>
<sequence>MTLLWWNTTSRIWRAAEDNRMGKASRTTASATPGRPATQRPVQQCLSQGEVPRGDLVTGDVHKALVESGIFCRTTPETVSAWAKQLAPEQFEPGCVVGAQRGSGRRLYVIISGKVKVSYRLPDGSEIILKILGRYEIFGIETLVDPGSPETSVSTLTDVLAVPIERDQLMTWMVGHPEISDQVLRLFARWADATTNSLADFAFTDTQERIASRLLCLRKRFGQREGDVVRVVHDLTLKEFARLVGVAPRTTVAILRDFEERGWIRLDDNSVVIVDGHALASLGLHNTSEASCA</sequence>
<dbReference type="PROSITE" id="PS50042">
    <property type="entry name" value="CNMP_BINDING_3"/>
    <property type="match status" value="1"/>
</dbReference>
<evidence type="ECO:0000256" key="1">
    <source>
        <dbReference type="ARBA" id="ARBA00023015"/>
    </source>
</evidence>
<feature type="region of interest" description="Disordered" evidence="4">
    <location>
        <begin position="17"/>
        <end position="42"/>
    </location>
</feature>
<gene>
    <name evidence="7" type="ORF">DQP58_13820</name>
</gene>
<dbReference type="InterPro" id="IPR036388">
    <property type="entry name" value="WH-like_DNA-bd_sf"/>
</dbReference>
<dbReference type="SUPFAM" id="SSF51206">
    <property type="entry name" value="cAMP-binding domain-like"/>
    <property type="match status" value="1"/>
</dbReference>
<dbReference type="PANTHER" id="PTHR24567">
    <property type="entry name" value="CRP FAMILY TRANSCRIPTIONAL REGULATORY PROTEIN"/>
    <property type="match status" value="1"/>
</dbReference>
<evidence type="ECO:0000256" key="4">
    <source>
        <dbReference type="SAM" id="MobiDB-lite"/>
    </source>
</evidence>
<dbReference type="CDD" id="cd00038">
    <property type="entry name" value="CAP_ED"/>
    <property type="match status" value="1"/>
</dbReference>
<dbReference type="InterPro" id="IPR018490">
    <property type="entry name" value="cNMP-bd_dom_sf"/>
</dbReference>
<proteinExistence type="predicted"/>
<dbReference type="EMBL" id="QMEU01000036">
    <property type="protein sequence ID" value="RAU94662.1"/>
    <property type="molecule type" value="Genomic_DNA"/>
</dbReference>
<dbReference type="GO" id="GO:0003700">
    <property type="term" value="F:DNA-binding transcription factor activity"/>
    <property type="evidence" value="ECO:0007669"/>
    <property type="project" value="TreeGrafter"/>
</dbReference>
<keyword evidence="3" id="KW-0804">Transcription</keyword>
<keyword evidence="1" id="KW-0805">Transcription regulation</keyword>
<dbReference type="GO" id="GO:0003677">
    <property type="term" value="F:DNA binding"/>
    <property type="evidence" value="ECO:0007669"/>
    <property type="project" value="UniProtKB-KW"/>
</dbReference>
<dbReference type="Gene3D" id="1.10.10.10">
    <property type="entry name" value="Winged helix-like DNA-binding domain superfamily/Winged helix DNA-binding domain"/>
    <property type="match status" value="1"/>
</dbReference>
<feature type="domain" description="Cyclic nucleotide-binding" evidence="5">
    <location>
        <begin position="70"/>
        <end position="190"/>
    </location>
</feature>
<dbReference type="SMART" id="SM00100">
    <property type="entry name" value="cNMP"/>
    <property type="match status" value="1"/>
</dbReference>
<evidence type="ECO:0000259" key="5">
    <source>
        <dbReference type="PROSITE" id="PS50042"/>
    </source>
</evidence>
<dbReference type="InterPro" id="IPR014710">
    <property type="entry name" value="RmlC-like_jellyroll"/>
</dbReference>
<feature type="domain" description="HTH crp-type" evidence="6">
    <location>
        <begin position="204"/>
        <end position="277"/>
    </location>
</feature>
<evidence type="ECO:0000256" key="3">
    <source>
        <dbReference type="ARBA" id="ARBA00023163"/>
    </source>
</evidence>
<dbReference type="Gene3D" id="2.60.120.10">
    <property type="entry name" value="Jelly Rolls"/>
    <property type="match status" value="1"/>
</dbReference>
<dbReference type="Pfam" id="PF13545">
    <property type="entry name" value="HTH_Crp_2"/>
    <property type="match status" value="1"/>
</dbReference>
<dbReference type="Pfam" id="PF00027">
    <property type="entry name" value="cNMP_binding"/>
    <property type="match status" value="1"/>
</dbReference>
<dbReference type="PROSITE" id="PS51063">
    <property type="entry name" value="HTH_CRP_2"/>
    <property type="match status" value="1"/>
</dbReference>
<evidence type="ECO:0000259" key="6">
    <source>
        <dbReference type="PROSITE" id="PS51063"/>
    </source>
</evidence>
<dbReference type="SUPFAM" id="SSF46785">
    <property type="entry name" value="Winged helix' DNA-binding domain"/>
    <property type="match status" value="1"/>
</dbReference>